<gene>
    <name evidence="1" type="ORF">S01H1_42128</name>
</gene>
<organism evidence="1">
    <name type="scientific">marine sediment metagenome</name>
    <dbReference type="NCBI Taxonomy" id="412755"/>
    <lineage>
        <taxon>unclassified sequences</taxon>
        <taxon>metagenomes</taxon>
        <taxon>ecological metagenomes</taxon>
    </lineage>
</organism>
<dbReference type="EMBL" id="BARS01026760">
    <property type="protein sequence ID" value="GAG04225.1"/>
    <property type="molecule type" value="Genomic_DNA"/>
</dbReference>
<name>X0UF42_9ZZZZ</name>
<dbReference type="SUPFAM" id="SSF53633">
    <property type="entry name" value="Carbamate kinase-like"/>
    <property type="match status" value="1"/>
</dbReference>
<dbReference type="AlphaFoldDB" id="X0UF42"/>
<evidence type="ECO:0000313" key="1">
    <source>
        <dbReference type="EMBL" id="GAG04225.1"/>
    </source>
</evidence>
<sequence>RYGVMDLVAVEICRENNLPIVVFNWNKPGALQAITSGEKIGTLIC</sequence>
<comment type="caution">
    <text evidence="1">The sequence shown here is derived from an EMBL/GenBank/DDBJ whole genome shotgun (WGS) entry which is preliminary data.</text>
</comment>
<protein>
    <recommendedName>
        <fullName evidence="2">Aspartate/glutamate/uridylate kinase domain-containing protein</fullName>
    </recommendedName>
</protein>
<dbReference type="InterPro" id="IPR036393">
    <property type="entry name" value="AceGlu_kinase-like_sf"/>
</dbReference>
<feature type="non-terminal residue" evidence="1">
    <location>
        <position position="1"/>
    </location>
</feature>
<dbReference type="Gene3D" id="3.40.1160.10">
    <property type="entry name" value="Acetylglutamate kinase-like"/>
    <property type="match status" value="1"/>
</dbReference>
<proteinExistence type="predicted"/>
<evidence type="ECO:0008006" key="2">
    <source>
        <dbReference type="Google" id="ProtNLM"/>
    </source>
</evidence>
<accession>X0UF42</accession>
<reference evidence="1" key="1">
    <citation type="journal article" date="2014" name="Front. Microbiol.">
        <title>High frequency of phylogenetically diverse reductive dehalogenase-homologous genes in deep subseafloor sedimentary metagenomes.</title>
        <authorList>
            <person name="Kawai M."/>
            <person name="Futagami T."/>
            <person name="Toyoda A."/>
            <person name="Takaki Y."/>
            <person name="Nishi S."/>
            <person name="Hori S."/>
            <person name="Arai W."/>
            <person name="Tsubouchi T."/>
            <person name="Morono Y."/>
            <person name="Uchiyama I."/>
            <person name="Ito T."/>
            <person name="Fujiyama A."/>
            <person name="Inagaki F."/>
            <person name="Takami H."/>
        </authorList>
    </citation>
    <scope>NUCLEOTIDE SEQUENCE</scope>
    <source>
        <strain evidence="1">Expedition CK06-06</strain>
    </source>
</reference>